<gene>
    <name evidence="4" type="ORF">SHERM_26340</name>
</gene>
<evidence type="ECO:0000256" key="2">
    <source>
        <dbReference type="SAM" id="MobiDB-lite"/>
    </source>
</evidence>
<keyword evidence="1" id="KW-0862">Zinc</keyword>
<keyword evidence="1" id="KW-0863">Zinc-finger</keyword>
<sequence length="172" mass="19130">MQSEEITEQEKQSQAKNPAEWLNLSLGVNPSEESKSTEPKSESSPPVVNICPKLFSCNFCMRKFYSSQALGGHQNAHKRERGARQYQSQRMMHLMADGVPLGRSLGVRAHSLIHKPAGRDGAPKAARFGETDARFGAARLEEGEDCLVWPGSFRFNQQESEKANVLDLSLKL</sequence>
<proteinExistence type="predicted"/>
<name>A0A9N7RK20_STRHE</name>
<organism evidence="4 5">
    <name type="scientific">Striga hermonthica</name>
    <name type="common">Purple witchweed</name>
    <name type="synonym">Buchnera hermonthica</name>
    <dbReference type="NCBI Taxonomy" id="68872"/>
    <lineage>
        <taxon>Eukaryota</taxon>
        <taxon>Viridiplantae</taxon>
        <taxon>Streptophyta</taxon>
        <taxon>Embryophyta</taxon>
        <taxon>Tracheophyta</taxon>
        <taxon>Spermatophyta</taxon>
        <taxon>Magnoliopsida</taxon>
        <taxon>eudicotyledons</taxon>
        <taxon>Gunneridae</taxon>
        <taxon>Pentapetalae</taxon>
        <taxon>asterids</taxon>
        <taxon>lamiids</taxon>
        <taxon>Lamiales</taxon>
        <taxon>Orobanchaceae</taxon>
        <taxon>Buchnereae</taxon>
        <taxon>Striga</taxon>
    </lineage>
</organism>
<keyword evidence="1" id="KW-0479">Metal-binding</keyword>
<protein>
    <submittedName>
        <fullName evidence="4">Zinc finger protein 7</fullName>
    </submittedName>
</protein>
<dbReference type="GO" id="GO:0008270">
    <property type="term" value="F:zinc ion binding"/>
    <property type="evidence" value="ECO:0007669"/>
    <property type="project" value="UniProtKB-KW"/>
</dbReference>
<dbReference type="PROSITE" id="PS50157">
    <property type="entry name" value="ZINC_FINGER_C2H2_2"/>
    <property type="match status" value="1"/>
</dbReference>
<feature type="compositionally biased region" description="Basic and acidic residues" evidence="2">
    <location>
        <begin position="32"/>
        <end position="41"/>
    </location>
</feature>
<dbReference type="EMBL" id="CACSLK010027831">
    <property type="protein sequence ID" value="CAA0830957.1"/>
    <property type="molecule type" value="Genomic_DNA"/>
</dbReference>
<dbReference type="OrthoDB" id="1933825at2759"/>
<evidence type="ECO:0000259" key="3">
    <source>
        <dbReference type="PROSITE" id="PS50157"/>
    </source>
</evidence>
<evidence type="ECO:0000313" key="4">
    <source>
        <dbReference type="EMBL" id="CAA0830957.1"/>
    </source>
</evidence>
<evidence type="ECO:0000256" key="1">
    <source>
        <dbReference type="PROSITE-ProRule" id="PRU00042"/>
    </source>
</evidence>
<dbReference type="PROSITE" id="PS00028">
    <property type="entry name" value="ZINC_FINGER_C2H2_1"/>
    <property type="match status" value="1"/>
</dbReference>
<dbReference type="InterPro" id="IPR036236">
    <property type="entry name" value="Znf_C2H2_sf"/>
</dbReference>
<feature type="domain" description="C2H2-type" evidence="3">
    <location>
        <begin position="55"/>
        <end position="82"/>
    </location>
</feature>
<dbReference type="InterPro" id="IPR053266">
    <property type="entry name" value="Zinc_finger_protein_7"/>
</dbReference>
<dbReference type="SUPFAM" id="SSF57667">
    <property type="entry name" value="beta-beta-alpha zinc fingers"/>
    <property type="match status" value="1"/>
</dbReference>
<evidence type="ECO:0000313" key="5">
    <source>
        <dbReference type="Proteomes" id="UP001153555"/>
    </source>
</evidence>
<comment type="caution">
    <text evidence="4">The sequence shown here is derived from an EMBL/GenBank/DDBJ whole genome shotgun (WGS) entry which is preliminary data.</text>
</comment>
<dbReference type="PANTHER" id="PTHR47593">
    <property type="entry name" value="ZINC FINGER PROTEIN 4-LIKE"/>
    <property type="match status" value="1"/>
</dbReference>
<dbReference type="PANTHER" id="PTHR47593:SF8">
    <property type="entry name" value="OS12G0581900 PROTEIN"/>
    <property type="match status" value="1"/>
</dbReference>
<reference evidence="4" key="1">
    <citation type="submission" date="2019-12" db="EMBL/GenBank/DDBJ databases">
        <authorList>
            <person name="Scholes J."/>
        </authorList>
    </citation>
    <scope>NUCLEOTIDE SEQUENCE</scope>
</reference>
<feature type="region of interest" description="Disordered" evidence="2">
    <location>
        <begin position="1"/>
        <end position="46"/>
    </location>
</feature>
<dbReference type="InterPro" id="IPR013087">
    <property type="entry name" value="Znf_C2H2_type"/>
</dbReference>
<accession>A0A9N7RK20</accession>
<keyword evidence="5" id="KW-1185">Reference proteome</keyword>
<dbReference type="AlphaFoldDB" id="A0A9N7RK20"/>
<dbReference type="Proteomes" id="UP001153555">
    <property type="component" value="Unassembled WGS sequence"/>
</dbReference>
<dbReference type="Gene3D" id="3.30.160.60">
    <property type="entry name" value="Classic Zinc Finger"/>
    <property type="match status" value="1"/>
</dbReference>